<accession>A0AA36HXE6</accession>
<evidence type="ECO:0000313" key="3">
    <source>
        <dbReference type="Proteomes" id="UP001178507"/>
    </source>
</evidence>
<keyword evidence="3" id="KW-1185">Reference proteome</keyword>
<reference evidence="2" key="1">
    <citation type="submission" date="2023-08" db="EMBL/GenBank/DDBJ databases">
        <authorList>
            <person name="Chen Y."/>
            <person name="Shah S."/>
            <person name="Dougan E. K."/>
            <person name="Thang M."/>
            <person name="Chan C."/>
        </authorList>
    </citation>
    <scope>NUCLEOTIDE SEQUENCE</scope>
</reference>
<dbReference type="AlphaFoldDB" id="A0AA36HXE6"/>
<name>A0AA36HXE6_9DINO</name>
<protein>
    <submittedName>
        <fullName evidence="2">Uncharacterized protein</fullName>
    </submittedName>
</protein>
<evidence type="ECO:0000256" key="1">
    <source>
        <dbReference type="SAM" id="MobiDB-lite"/>
    </source>
</evidence>
<dbReference type="EMBL" id="CAUJNA010000369">
    <property type="protein sequence ID" value="CAJ1376209.1"/>
    <property type="molecule type" value="Genomic_DNA"/>
</dbReference>
<gene>
    <name evidence="2" type="ORF">EVOR1521_LOCUS5323</name>
</gene>
<comment type="caution">
    <text evidence="2">The sequence shown here is derived from an EMBL/GenBank/DDBJ whole genome shotgun (WGS) entry which is preliminary data.</text>
</comment>
<dbReference type="Proteomes" id="UP001178507">
    <property type="component" value="Unassembled WGS sequence"/>
</dbReference>
<organism evidence="2 3">
    <name type="scientific">Effrenium voratum</name>
    <dbReference type="NCBI Taxonomy" id="2562239"/>
    <lineage>
        <taxon>Eukaryota</taxon>
        <taxon>Sar</taxon>
        <taxon>Alveolata</taxon>
        <taxon>Dinophyceae</taxon>
        <taxon>Suessiales</taxon>
        <taxon>Symbiodiniaceae</taxon>
        <taxon>Effrenium</taxon>
    </lineage>
</organism>
<feature type="region of interest" description="Disordered" evidence="1">
    <location>
        <begin position="374"/>
        <end position="393"/>
    </location>
</feature>
<evidence type="ECO:0000313" key="2">
    <source>
        <dbReference type="EMBL" id="CAJ1376209.1"/>
    </source>
</evidence>
<feature type="compositionally biased region" description="Basic residues" evidence="1">
    <location>
        <begin position="374"/>
        <end position="387"/>
    </location>
</feature>
<feature type="region of interest" description="Disordered" evidence="1">
    <location>
        <begin position="315"/>
        <end position="344"/>
    </location>
</feature>
<sequence length="904" mass="99651">MSWGAKEFLKELDDVQKLLAFGAPVAVQDGMIQALWKKIEACDTLLPSDLLAMLQGIKDSALPERSSQFLNEKLMMKACSATQAQQGHKVASMPQSLTSLPAYLTDSELAQLMTGDPDQAPHVMVKRLRLVGLTSLKEDTKKHVVSFLSQVALWHGFPKPTPDEVYEMSGTFSKLFHDSDIVSPVAPIRVYPALPTELGADWIAQVYGQEKPSMKVLTSLRGLSVGCPVRSTSSLLSRNMAKNVQMDDRDSAQFAALLGKLVGVGQIPVDKSQNEPKITFFNRAKELQNTASSSMSLPALQEMQKIPTPVSSMKASALPESASPGPSTVAALTTAEPSPGHALPSPAEIAIAHAHVPASVAPEPEADSNFHATTAKKAKQPPAKKPHKAEQKTKKITGGYWENLLTTLHRSRPSSLDAPWQGILYCDEVHPGNQLPDSSRKIWAVYFSWLQLGQKLLTNESHWFTLMVLRTDQVQTFHAGIGQCVRLLLEFMFANEHGNPQHGITLCGKEQSLRLHWTLDVFLQDGSAQKQTFSNRQDSGSRVCMLCRNIFAIGTEETLDEDLTISARHLTMASCELATDAKLLQSWDRLAQHSQSDNKGTFKMRQQASGWTFSEAALLMPLQHFLETYCVLPEVQVYKDACISWFRLLDMLVVSATSKPQPGQVLAACEHAMNLSVAAGWGDRLRPKFHWALHYEACLNRFSCLPACWSLERKHKVVRKYGSASTNTRRFDQSLLEEVTAEHLAILCKAVHFQPAAHLVDPYPVPPKQVSALVAANIITATENCCCSSLCHLASGAPVSKKDFVLHEPPAHAQGPMRFCCGRVEHLLQVGDVAAAVVSVCTPLSIDSDRRVAKWQHKPSDMYIMEADAMICSTIHNLSDDQARSPKAPNMQPPWTLPCMQPYR</sequence>
<proteinExistence type="predicted"/>